<dbReference type="EnsemblPlants" id="AET1Gv20628600.26">
    <property type="protein sequence ID" value="AET1Gv20628600.26"/>
    <property type="gene ID" value="AET1Gv20628600"/>
</dbReference>
<evidence type="ECO:0000313" key="2">
    <source>
        <dbReference type="Proteomes" id="UP000015105"/>
    </source>
</evidence>
<name>A0A452Z445_AEGTS</name>
<dbReference type="Proteomes" id="UP000015105">
    <property type="component" value="Chromosome 1D"/>
</dbReference>
<reference evidence="2" key="2">
    <citation type="journal article" date="2017" name="Nat. Plants">
        <title>The Aegilops tauschii genome reveals multiple impacts of transposons.</title>
        <authorList>
            <person name="Zhao G."/>
            <person name="Zou C."/>
            <person name="Li K."/>
            <person name="Wang K."/>
            <person name="Li T."/>
            <person name="Gao L."/>
            <person name="Zhang X."/>
            <person name="Wang H."/>
            <person name="Yang Z."/>
            <person name="Liu X."/>
            <person name="Jiang W."/>
            <person name="Mao L."/>
            <person name="Kong X."/>
            <person name="Jiao Y."/>
            <person name="Jia J."/>
        </authorList>
    </citation>
    <scope>NUCLEOTIDE SEQUENCE [LARGE SCALE GENOMIC DNA]</scope>
    <source>
        <strain evidence="2">cv. AL8/78</strain>
    </source>
</reference>
<evidence type="ECO:0000313" key="1">
    <source>
        <dbReference type="EnsemblPlants" id="AET1Gv20628600.26"/>
    </source>
</evidence>
<keyword evidence="2" id="KW-1185">Reference proteome</keyword>
<dbReference type="AlphaFoldDB" id="A0A452Z445"/>
<dbReference type="Gramene" id="AET1Gv20628600.26">
    <property type="protein sequence ID" value="AET1Gv20628600.26"/>
    <property type="gene ID" value="AET1Gv20628600"/>
</dbReference>
<proteinExistence type="predicted"/>
<reference evidence="1" key="3">
    <citation type="journal article" date="2017" name="Nature">
        <title>Genome sequence of the progenitor of the wheat D genome Aegilops tauschii.</title>
        <authorList>
            <person name="Luo M.C."/>
            <person name="Gu Y.Q."/>
            <person name="Puiu D."/>
            <person name="Wang H."/>
            <person name="Twardziok S.O."/>
            <person name="Deal K.R."/>
            <person name="Huo N."/>
            <person name="Zhu T."/>
            <person name="Wang L."/>
            <person name="Wang Y."/>
            <person name="McGuire P.E."/>
            <person name="Liu S."/>
            <person name="Long H."/>
            <person name="Ramasamy R.K."/>
            <person name="Rodriguez J.C."/>
            <person name="Van S.L."/>
            <person name="Yuan L."/>
            <person name="Wang Z."/>
            <person name="Xia Z."/>
            <person name="Xiao L."/>
            <person name="Anderson O.D."/>
            <person name="Ouyang S."/>
            <person name="Liang Y."/>
            <person name="Zimin A.V."/>
            <person name="Pertea G."/>
            <person name="Qi P."/>
            <person name="Bennetzen J.L."/>
            <person name="Dai X."/>
            <person name="Dawson M.W."/>
            <person name="Muller H.G."/>
            <person name="Kugler K."/>
            <person name="Rivarola-Duarte L."/>
            <person name="Spannagl M."/>
            <person name="Mayer K.F.X."/>
            <person name="Lu F.H."/>
            <person name="Bevan M.W."/>
            <person name="Leroy P."/>
            <person name="Li P."/>
            <person name="You F.M."/>
            <person name="Sun Q."/>
            <person name="Liu Z."/>
            <person name="Lyons E."/>
            <person name="Wicker T."/>
            <person name="Salzberg S.L."/>
            <person name="Devos K.M."/>
            <person name="Dvorak J."/>
        </authorList>
    </citation>
    <scope>NUCLEOTIDE SEQUENCE [LARGE SCALE GENOMIC DNA]</scope>
    <source>
        <strain evidence="1">cv. AL8/78</strain>
    </source>
</reference>
<reference evidence="1" key="4">
    <citation type="submission" date="2019-03" db="UniProtKB">
        <authorList>
            <consortium name="EnsemblPlants"/>
        </authorList>
    </citation>
    <scope>IDENTIFICATION</scope>
</reference>
<organism evidence="1 2">
    <name type="scientific">Aegilops tauschii subsp. strangulata</name>
    <name type="common">Goatgrass</name>
    <dbReference type="NCBI Taxonomy" id="200361"/>
    <lineage>
        <taxon>Eukaryota</taxon>
        <taxon>Viridiplantae</taxon>
        <taxon>Streptophyta</taxon>
        <taxon>Embryophyta</taxon>
        <taxon>Tracheophyta</taxon>
        <taxon>Spermatophyta</taxon>
        <taxon>Magnoliopsida</taxon>
        <taxon>Liliopsida</taxon>
        <taxon>Poales</taxon>
        <taxon>Poaceae</taxon>
        <taxon>BOP clade</taxon>
        <taxon>Pooideae</taxon>
        <taxon>Triticodae</taxon>
        <taxon>Triticeae</taxon>
        <taxon>Triticinae</taxon>
        <taxon>Aegilops</taxon>
    </lineage>
</organism>
<sequence length="73" mass="7934">MCIYKKCLARKKCGFSSSTGSKILDSSIKKKERFYTLPRLASTCSASTCRPAAPVFSWSGRRGVVSPGSPCRP</sequence>
<accession>A0A452Z445</accession>
<protein>
    <submittedName>
        <fullName evidence="1">Uncharacterized protein</fullName>
    </submittedName>
</protein>
<reference evidence="2" key="1">
    <citation type="journal article" date="2014" name="Science">
        <title>Ancient hybridizations among the ancestral genomes of bread wheat.</title>
        <authorList>
            <consortium name="International Wheat Genome Sequencing Consortium,"/>
            <person name="Marcussen T."/>
            <person name="Sandve S.R."/>
            <person name="Heier L."/>
            <person name="Spannagl M."/>
            <person name="Pfeifer M."/>
            <person name="Jakobsen K.S."/>
            <person name="Wulff B.B."/>
            <person name="Steuernagel B."/>
            <person name="Mayer K.F."/>
            <person name="Olsen O.A."/>
        </authorList>
    </citation>
    <scope>NUCLEOTIDE SEQUENCE [LARGE SCALE GENOMIC DNA]</scope>
    <source>
        <strain evidence="2">cv. AL8/78</strain>
    </source>
</reference>
<reference evidence="1" key="5">
    <citation type="journal article" date="2021" name="G3 (Bethesda)">
        <title>Aegilops tauschii genome assembly Aet v5.0 features greater sequence contiguity and improved annotation.</title>
        <authorList>
            <person name="Wang L."/>
            <person name="Zhu T."/>
            <person name="Rodriguez J.C."/>
            <person name="Deal K.R."/>
            <person name="Dubcovsky J."/>
            <person name="McGuire P.E."/>
            <person name="Lux T."/>
            <person name="Spannagl M."/>
            <person name="Mayer K.F.X."/>
            <person name="Baldrich P."/>
            <person name="Meyers B.C."/>
            <person name="Huo N."/>
            <person name="Gu Y.Q."/>
            <person name="Zhou H."/>
            <person name="Devos K.M."/>
            <person name="Bennetzen J.L."/>
            <person name="Unver T."/>
            <person name="Budak H."/>
            <person name="Gulick P.J."/>
            <person name="Galiba G."/>
            <person name="Kalapos B."/>
            <person name="Nelson D.R."/>
            <person name="Li P."/>
            <person name="You F.M."/>
            <person name="Luo M.C."/>
            <person name="Dvorak J."/>
        </authorList>
    </citation>
    <scope>NUCLEOTIDE SEQUENCE [LARGE SCALE GENOMIC DNA]</scope>
    <source>
        <strain evidence="1">cv. AL8/78</strain>
    </source>
</reference>